<dbReference type="KEGG" id="lhb:D1010_10610"/>
<sequence>MSLIEIKDLNIHYPIRSGFFNRITDYVYAVDGINFDIEEGETYGLIGESGSGKSTTGKAIVGLEKVTSGQILYNGQDVTNRHERKKIKYNKDVQMIFQDSMSSLNPRKRIEDIIAEPIRNFESMTDTEERDRVKELLDIVGMPSDSIYKYPHEFSGGQRQRIGVARAVATHPKLIVADEPVSALDLSVQAQVLNFMKQIQKEFNISYLFISHDLGVVKHMCRNLAIMHRGRLVEVGTREDIYNNPQHIYTKRLLAAIPKVNPSGREADKAHRREVEREFQDHQDKWYDKDGKVFPLQQITATHSVALPPDEVTQIKSEVVSTCGRQSCGGSF</sequence>
<evidence type="ECO:0000313" key="9">
    <source>
        <dbReference type="Proteomes" id="UP000326779"/>
    </source>
</evidence>
<dbReference type="RefSeq" id="WP_152260966.1">
    <property type="nucleotide sequence ID" value="NZ_CP045143.1"/>
</dbReference>
<name>A0A5P8M6F1_9LACO</name>
<keyword evidence="3" id="KW-0547">Nucleotide-binding</keyword>
<dbReference type="GO" id="GO:0016887">
    <property type="term" value="F:ATP hydrolysis activity"/>
    <property type="evidence" value="ECO:0007669"/>
    <property type="project" value="InterPro"/>
</dbReference>
<dbReference type="Proteomes" id="UP000326779">
    <property type="component" value="Chromosome"/>
</dbReference>
<organism evidence="8 9">
    <name type="scientific">Schleiferilactobacillus harbinensis</name>
    <dbReference type="NCBI Taxonomy" id="304207"/>
    <lineage>
        <taxon>Bacteria</taxon>
        <taxon>Bacillati</taxon>
        <taxon>Bacillota</taxon>
        <taxon>Bacilli</taxon>
        <taxon>Lactobacillales</taxon>
        <taxon>Lactobacillaceae</taxon>
        <taxon>Schleiferilactobacillus</taxon>
    </lineage>
</organism>
<keyword evidence="4 8" id="KW-0067">ATP-binding</keyword>
<dbReference type="PROSITE" id="PS00211">
    <property type="entry name" value="ABC_TRANSPORTER_1"/>
    <property type="match status" value="1"/>
</dbReference>
<dbReference type="GO" id="GO:0055085">
    <property type="term" value="P:transmembrane transport"/>
    <property type="evidence" value="ECO:0007669"/>
    <property type="project" value="UniProtKB-ARBA"/>
</dbReference>
<dbReference type="InterPro" id="IPR050319">
    <property type="entry name" value="ABC_transp_ATP-bind"/>
</dbReference>
<accession>A0A5P8M6F1</accession>
<evidence type="ECO:0000256" key="4">
    <source>
        <dbReference type="ARBA" id="ARBA00022840"/>
    </source>
</evidence>
<dbReference type="InterPro" id="IPR003439">
    <property type="entry name" value="ABC_transporter-like_ATP-bd"/>
</dbReference>
<dbReference type="AlphaFoldDB" id="A0A5P8M6F1"/>
<keyword evidence="5" id="KW-0571">Peptide transport</keyword>
<dbReference type="InterPro" id="IPR003593">
    <property type="entry name" value="AAA+_ATPase"/>
</dbReference>
<evidence type="ECO:0000259" key="7">
    <source>
        <dbReference type="PROSITE" id="PS50893"/>
    </source>
</evidence>
<dbReference type="SUPFAM" id="SSF52540">
    <property type="entry name" value="P-loop containing nucleoside triphosphate hydrolases"/>
    <property type="match status" value="1"/>
</dbReference>
<protein>
    <submittedName>
        <fullName evidence="8">ATP-binding cassette domain-containing protein</fullName>
    </submittedName>
</protein>
<reference evidence="8 9" key="1">
    <citation type="submission" date="2019-10" db="EMBL/GenBank/DDBJ databases">
        <title>The completed genome of Lactobacillus harbinensis M1.</title>
        <authorList>
            <person name="Zheng Y."/>
        </authorList>
    </citation>
    <scope>NUCLEOTIDE SEQUENCE [LARGE SCALE GENOMIC DNA]</scope>
    <source>
        <strain evidence="8 9">M1</strain>
    </source>
</reference>
<comment type="similarity">
    <text evidence="1">Belongs to the ABC transporter superfamily.</text>
</comment>
<dbReference type="EMBL" id="CP045143">
    <property type="protein sequence ID" value="QFR23815.1"/>
    <property type="molecule type" value="Genomic_DNA"/>
</dbReference>
<evidence type="ECO:0000256" key="3">
    <source>
        <dbReference type="ARBA" id="ARBA00022741"/>
    </source>
</evidence>
<dbReference type="Pfam" id="PF08352">
    <property type="entry name" value="oligo_HPY"/>
    <property type="match status" value="1"/>
</dbReference>
<dbReference type="PROSITE" id="PS50893">
    <property type="entry name" value="ABC_TRANSPORTER_2"/>
    <property type="match status" value="1"/>
</dbReference>
<evidence type="ECO:0000256" key="5">
    <source>
        <dbReference type="ARBA" id="ARBA00022856"/>
    </source>
</evidence>
<dbReference type="InterPro" id="IPR027417">
    <property type="entry name" value="P-loop_NTPase"/>
</dbReference>
<dbReference type="GO" id="GO:0015833">
    <property type="term" value="P:peptide transport"/>
    <property type="evidence" value="ECO:0007669"/>
    <property type="project" value="UniProtKB-KW"/>
</dbReference>
<keyword evidence="2" id="KW-0813">Transport</keyword>
<proteinExistence type="inferred from homology"/>
<feature type="domain" description="ABC transporter" evidence="7">
    <location>
        <begin position="6"/>
        <end position="254"/>
    </location>
</feature>
<dbReference type="GO" id="GO:0015031">
    <property type="term" value="P:protein transport"/>
    <property type="evidence" value="ECO:0007669"/>
    <property type="project" value="UniProtKB-KW"/>
</dbReference>
<dbReference type="Gene3D" id="3.40.50.300">
    <property type="entry name" value="P-loop containing nucleotide triphosphate hydrolases"/>
    <property type="match status" value="1"/>
</dbReference>
<dbReference type="InterPro" id="IPR013563">
    <property type="entry name" value="Oligopep_ABC_C"/>
</dbReference>
<gene>
    <name evidence="8" type="ORF">D1010_10610</name>
</gene>
<evidence type="ECO:0000256" key="2">
    <source>
        <dbReference type="ARBA" id="ARBA00022448"/>
    </source>
</evidence>
<evidence type="ECO:0000313" key="8">
    <source>
        <dbReference type="EMBL" id="QFR23815.1"/>
    </source>
</evidence>
<dbReference type="FunFam" id="3.40.50.300:FF:000016">
    <property type="entry name" value="Oligopeptide ABC transporter ATP-binding component"/>
    <property type="match status" value="1"/>
</dbReference>
<dbReference type="PANTHER" id="PTHR43776">
    <property type="entry name" value="TRANSPORT ATP-BINDING PROTEIN"/>
    <property type="match status" value="1"/>
</dbReference>
<evidence type="ECO:0000256" key="6">
    <source>
        <dbReference type="ARBA" id="ARBA00022927"/>
    </source>
</evidence>
<keyword evidence="6" id="KW-0653">Protein transport</keyword>
<dbReference type="InterPro" id="IPR017871">
    <property type="entry name" value="ABC_transporter-like_CS"/>
</dbReference>
<evidence type="ECO:0000256" key="1">
    <source>
        <dbReference type="ARBA" id="ARBA00005417"/>
    </source>
</evidence>
<dbReference type="GO" id="GO:0005524">
    <property type="term" value="F:ATP binding"/>
    <property type="evidence" value="ECO:0007669"/>
    <property type="project" value="UniProtKB-KW"/>
</dbReference>
<dbReference type="SMART" id="SM00382">
    <property type="entry name" value="AAA"/>
    <property type="match status" value="1"/>
</dbReference>
<dbReference type="CDD" id="cd03257">
    <property type="entry name" value="ABC_NikE_OppD_transporters"/>
    <property type="match status" value="1"/>
</dbReference>
<dbReference type="Pfam" id="PF00005">
    <property type="entry name" value="ABC_tran"/>
    <property type="match status" value="1"/>
</dbReference>